<evidence type="ECO:0000313" key="2">
    <source>
        <dbReference type="EMBL" id="EFK37021.1"/>
    </source>
</evidence>
<keyword evidence="1" id="KW-0472">Membrane</keyword>
<keyword evidence="3" id="KW-1185">Reference proteome</keyword>
<dbReference type="Proteomes" id="UP000002969">
    <property type="component" value="Unassembled WGS sequence"/>
</dbReference>
<feature type="transmembrane region" description="Helical" evidence="1">
    <location>
        <begin position="27"/>
        <end position="46"/>
    </location>
</feature>
<evidence type="ECO:0008006" key="4">
    <source>
        <dbReference type="Google" id="ProtNLM"/>
    </source>
</evidence>
<evidence type="ECO:0000256" key="1">
    <source>
        <dbReference type="SAM" id="Phobius"/>
    </source>
</evidence>
<dbReference type="RefSeq" id="WP_002983487.1">
    <property type="nucleotide sequence ID" value="NZ_GL379784.1"/>
</dbReference>
<sequence>MQENVRKDFLPLVSKPWWFMTWLTRTLGVLVLLMMFLILMVLPLILCKTITIFVIAALVYYPVLGFGLYHFILYQKRVRKREIRKIVVDDTGVHYERRDGTIDRILYHGLEKSGLSDEYDINLSPRNKIDVLKVNYNGFVINVDFDGVDAGYSCYIGNLKALQRRYIQGIVYFRPDLRINPSVYSAYNINPADFTFAGKTYWLTFAKTLAVLILSGSILGLILLGLVGWFSEY</sequence>
<protein>
    <recommendedName>
        <fullName evidence="4">DUF3592 domain-containing protein</fullName>
    </recommendedName>
</protein>
<evidence type="ECO:0000313" key="3">
    <source>
        <dbReference type="Proteomes" id="UP000002969"/>
    </source>
</evidence>
<feature type="transmembrane region" description="Helical" evidence="1">
    <location>
        <begin position="52"/>
        <end position="74"/>
    </location>
</feature>
<organism evidence="2 3">
    <name type="scientific">Chryseobacterium gleum ATCC 35910</name>
    <dbReference type="NCBI Taxonomy" id="525257"/>
    <lineage>
        <taxon>Bacteria</taxon>
        <taxon>Pseudomonadati</taxon>
        <taxon>Bacteroidota</taxon>
        <taxon>Flavobacteriia</taxon>
        <taxon>Flavobacteriales</taxon>
        <taxon>Weeksellaceae</taxon>
        <taxon>Chryseobacterium group</taxon>
        <taxon>Chryseobacterium</taxon>
    </lineage>
</organism>
<accession>A0ABN0AV61</accession>
<dbReference type="EMBL" id="ACKQ02000003">
    <property type="protein sequence ID" value="EFK37021.1"/>
    <property type="molecule type" value="Genomic_DNA"/>
</dbReference>
<feature type="transmembrane region" description="Helical" evidence="1">
    <location>
        <begin position="209"/>
        <end position="230"/>
    </location>
</feature>
<reference evidence="2" key="1">
    <citation type="submission" date="2010-06" db="EMBL/GenBank/DDBJ databases">
        <authorList>
            <person name="Muzny D."/>
            <person name="Qin X."/>
            <person name="Buhay C."/>
            <person name="Dugan-Rocha S."/>
            <person name="Ding Y."/>
            <person name="Chen G."/>
            <person name="Hawes A."/>
            <person name="Holder M."/>
            <person name="Jhangiani S."/>
            <person name="Johnson A."/>
            <person name="Khan Z."/>
            <person name="Li Z."/>
            <person name="Liu W."/>
            <person name="Liu X."/>
            <person name="Perez L."/>
            <person name="Shen H."/>
            <person name="Wang Q."/>
            <person name="Watt J."/>
            <person name="Xi L."/>
            <person name="Xin Y."/>
            <person name="Zhou J."/>
            <person name="Deng J."/>
            <person name="Jiang H."/>
            <person name="Liu Y."/>
            <person name="Qu J."/>
            <person name="Song X.-Z."/>
            <person name="Zhang L."/>
            <person name="Villasana D."/>
            <person name="Johnson A."/>
            <person name="Liu J."/>
            <person name="Liyanage D."/>
            <person name="Lorensuhewa L."/>
            <person name="Robinson T."/>
            <person name="Song A."/>
            <person name="Song B.-B."/>
            <person name="Dinh H."/>
            <person name="Thornton R."/>
            <person name="Coyle M."/>
            <person name="Francisco L."/>
            <person name="Jackson L."/>
            <person name="Javaid M."/>
            <person name="Korchina V."/>
            <person name="Kovar C."/>
            <person name="Mata R."/>
            <person name="Mathew T."/>
            <person name="Ngo R."/>
            <person name="Nguyen L."/>
            <person name="Nguyen N."/>
            <person name="Okwuonu G."/>
            <person name="Ongeri F."/>
            <person name="Pham C."/>
            <person name="Simmons D."/>
            <person name="Wilczek-Boney K."/>
            <person name="Hale W."/>
            <person name="Jakkamsetti A."/>
            <person name="Pham P."/>
            <person name="Ruth R."/>
            <person name="San Lucas F."/>
            <person name="Warren J."/>
            <person name="Zhang J."/>
            <person name="Zhao Z."/>
            <person name="Zhou C."/>
            <person name="Zhu D."/>
            <person name="Lee S."/>
            <person name="Bess C."/>
            <person name="Blankenburg K."/>
            <person name="Forbes L."/>
            <person name="Fu Q."/>
            <person name="Gubbala S."/>
            <person name="Hirani K."/>
            <person name="Jayaseelan J.C."/>
            <person name="Lara F."/>
            <person name="Munidasa M."/>
            <person name="Palculict T."/>
            <person name="Patil S."/>
            <person name="Pu L.-L."/>
            <person name="Saada N."/>
            <person name="Tang L."/>
            <person name="Weissenberger G."/>
            <person name="Zhu Y."/>
            <person name="Hemphill L."/>
            <person name="Shang Y."/>
            <person name="Youmans B."/>
            <person name="Ayvaz T."/>
            <person name="Ross M."/>
            <person name="Santibanez J."/>
            <person name="Aqrawi P."/>
            <person name="Gross S."/>
            <person name="Joshi V."/>
            <person name="Fowler G."/>
            <person name="Nazareth L."/>
            <person name="Reid J."/>
            <person name="Worley K."/>
            <person name="Petrosino J."/>
            <person name="Highlander S."/>
            <person name="Gibbs R."/>
        </authorList>
    </citation>
    <scope>NUCLEOTIDE SEQUENCE [LARGE SCALE GENOMIC DNA]</scope>
    <source>
        <strain evidence="2">ATCC 35910</strain>
    </source>
</reference>
<gene>
    <name evidence="2" type="ORF">HMPREF0204_10867</name>
</gene>
<name>A0ABN0AV61_CHRGE</name>
<keyword evidence="1" id="KW-1133">Transmembrane helix</keyword>
<proteinExistence type="predicted"/>
<dbReference type="GeneID" id="93018850"/>
<comment type="caution">
    <text evidence="2">The sequence shown here is derived from an EMBL/GenBank/DDBJ whole genome shotgun (WGS) entry which is preliminary data.</text>
</comment>
<keyword evidence="1" id="KW-0812">Transmembrane</keyword>